<feature type="transmembrane region" description="Helical" evidence="1">
    <location>
        <begin position="127"/>
        <end position="149"/>
    </location>
</feature>
<dbReference type="InterPro" id="IPR000160">
    <property type="entry name" value="GGDEF_dom"/>
</dbReference>
<dbReference type="PROSITE" id="PS50887">
    <property type="entry name" value="GGDEF"/>
    <property type="match status" value="1"/>
</dbReference>
<dbReference type="Pfam" id="PF00990">
    <property type="entry name" value="GGDEF"/>
    <property type="match status" value="1"/>
</dbReference>
<dbReference type="Proteomes" id="UP000053274">
    <property type="component" value="Unassembled WGS sequence"/>
</dbReference>
<feature type="transmembrane region" description="Helical" evidence="1">
    <location>
        <begin position="155"/>
        <end position="176"/>
    </location>
</feature>
<name>A0A0R2PIU8_9ACTN</name>
<reference evidence="3 4" key="1">
    <citation type="submission" date="2015-10" db="EMBL/GenBank/DDBJ databases">
        <title>Metagenome-Assembled Genomes uncover a global brackish microbiome.</title>
        <authorList>
            <person name="Hugerth L.W."/>
            <person name="Larsson J."/>
            <person name="Alneberg J."/>
            <person name="Lindh M.V."/>
            <person name="Legrand C."/>
            <person name="Pinhassi J."/>
            <person name="Andersson A.F."/>
        </authorList>
    </citation>
    <scope>NUCLEOTIDE SEQUENCE [LARGE SCALE GENOMIC DNA]</scope>
    <source>
        <strain evidence="3">BACL15 MAG-120619-bin91</strain>
    </source>
</reference>
<dbReference type="SMART" id="SM00267">
    <property type="entry name" value="GGDEF"/>
    <property type="match status" value="1"/>
</dbReference>
<feature type="transmembrane region" description="Helical" evidence="1">
    <location>
        <begin position="93"/>
        <end position="115"/>
    </location>
</feature>
<dbReference type="InterPro" id="IPR052163">
    <property type="entry name" value="DGC-Regulatory_Protein"/>
</dbReference>
<feature type="transmembrane region" description="Helical" evidence="1">
    <location>
        <begin position="38"/>
        <end position="60"/>
    </location>
</feature>
<evidence type="ECO:0000259" key="2">
    <source>
        <dbReference type="PROSITE" id="PS50887"/>
    </source>
</evidence>
<dbReference type="InterPro" id="IPR029787">
    <property type="entry name" value="Nucleotide_cyclase"/>
</dbReference>
<evidence type="ECO:0000313" key="4">
    <source>
        <dbReference type="Proteomes" id="UP000053274"/>
    </source>
</evidence>
<dbReference type="NCBIfam" id="TIGR00254">
    <property type="entry name" value="GGDEF"/>
    <property type="match status" value="1"/>
</dbReference>
<dbReference type="SUPFAM" id="SSF55073">
    <property type="entry name" value="Nucleotide cyclase"/>
    <property type="match status" value="1"/>
</dbReference>
<keyword evidence="1" id="KW-0812">Transmembrane</keyword>
<protein>
    <recommendedName>
        <fullName evidence="2">GGDEF domain-containing protein</fullName>
    </recommendedName>
</protein>
<dbReference type="InterPro" id="IPR043128">
    <property type="entry name" value="Rev_trsase/Diguanyl_cyclase"/>
</dbReference>
<dbReference type="Gene3D" id="3.30.70.270">
    <property type="match status" value="1"/>
</dbReference>
<keyword evidence="1" id="KW-0472">Membrane</keyword>
<feature type="domain" description="GGDEF" evidence="2">
    <location>
        <begin position="213"/>
        <end position="337"/>
    </location>
</feature>
<feature type="transmembrane region" description="Helical" evidence="1">
    <location>
        <begin position="67"/>
        <end position="87"/>
    </location>
</feature>
<accession>A0A0R2PIU8</accession>
<dbReference type="PANTHER" id="PTHR46663:SF2">
    <property type="entry name" value="GGDEF DOMAIN-CONTAINING PROTEIN"/>
    <property type="match status" value="1"/>
</dbReference>
<keyword evidence="1" id="KW-1133">Transmembrane helix</keyword>
<sequence length="337" mass="36536">MLEVVDASIVGLGLSTLGAAFALQPVLPYFDGDLNQSFLATIYPVADLVLLCFIIATFVMQGFSQRGLLLSLGVVIYAITDLIFLWHNLNMSYTFGSLIDYGWLLSFVVIAESTWRSGTDNRSKNGISPVLITISVFLSATLLALLAIAPDNFPHFILLPAIGTLALAFIRMSIALNQARNIGHERILARTDELTMLPNRRRLISEIQSYATRNGSLLLMDLDGFKPVNDSFGHEVGDKVLQLVAQRFSRALPSGALLARLGGDEFGVLVDGSHELVLEIALALRATLSYPFIIDGHEISIGVSIGIANNDGADDLLLRADNAMYAAKRQALGVCQL</sequence>
<evidence type="ECO:0000256" key="1">
    <source>
        <dbReference type="SAM" id="Phobius"/>
    </source>
</evidence>
<proteinExistence type="predicted"/>
<dbReference type="PANTHER" id="PTHR46663">
    <property type="entry name" value="DIGUANYLATE CYCLASE DGCT-RELATED"/>
    <property type="match status" value="1"/>
</dbReference>
<dbReference type="EMBL" id="LIAM01000001">
    <property type="protein sequence ID" value="KRO36699.1"/>
    <property type="molecule type" value="Genomic_DNA"/>
</dbReference>
<evidence type="ECO:0000313" key="3">
    <source>
        <dbReference type="EMBL" id="KRO36699.1"/>
    </source>
</evidence>
<comment type="caution">
    <text evidence="3">The sequence shown here is derived from an EMBL/GenBank/DDBJ whole genome shotgun (WGS) entry which is preliminary data.</text>
</comment>
<organism evidence="3 4">
    <name type="scientific">Actinobacteria bacterium BACL15 MAG-120619-bin91</name>
    <dbReference type="NCBI Taxonomy" id="1655562"/>
    <lineage>
        <taxon>Bacteria</taxon>
        <taxon>Bacillati</taxon>
        <taxon>Actinomycetota</taxon>
        <taxon>Actinomycetes</taxon>
        <taxon>Actinomycetes incertae sedis</taxon>
        <taxon>ac1 cluster</taxon>
    </lineage>
</organism>
<dbReference type="AlphaFoldDB" id="A0A0R2PIU8"/>
<dbReference type="CDD" id="cd01949">
    <property type="entry name" value="GGDEF"/>
    <property type="match status" value="1"/>
</dbReference>
<gene>
    <name evidence="3" type="ORF">ABR54_00470</name>
</gene>